<dbReference type="SUPFAM" id="SSF50156">
    <property type="entry name" value="PDZ domain-like"/>
    <property type="match status" value="1"/>
</dbReference>
<dbReference type="SUPFAM" id="SSF47769">
    <property type="entry name" value="SAM/Pointed domain"/>
    <property type="match status" value="1"/>
</dbReference>
<sequence>MEMWSWNWEALCKAMLYKFGCPVYLTANVPIEEFSPSPAFPALQYLESVDEGGVASQAGLRVGDFLIEVNGENVVKAGHRQVVQMIRQGGDHLDLKVVSVDHRPSSTNEDFHTDPLEQRMEQPYSDHDGAVGGEGLQPHSRQGPSDFYASFESQAFPEMSSSGLRAMPRQRSTGIYGEEERLIPSPCFRFTRSASVPNAADLLSTAPSSPPSSASHHCTSHPTPSPPPPPKIPPPPPPKTRVASTQAGLDGAREGRTQGLLRAMTVSELSRVDFGAPLSPSHRTTKTRSMILLFDSLDGGDGEVGDTAAAAAAVAGLATPLLTRQGARRRTGKAPLTPYATVGHGGSLIYTQAQHKGPLVKQGHVDSSPDRSRIVPTIIIKEPSTSSSGKSSQGSSMEFEGVGGIACEMESLSPHESLGAPLASALAQAAQNRRLQQRRRSANFLSVDTVDGNAHTSSRRLRLQHSKSIDESLFPDDSPVFLSAPPPVNSLTSSPAAISSTSKFTFHDKADMVIVASAPDNGNAREGEGEEQQTQKPDWQPLFIETTEGNDGQGVSHADGPRGLQKFIAIQRDELATDKGQVSEENRDVGFVMRQVENGEAASRGQIETADPSHCIESRSLLQPPLSIPKPPPSDGEPALPLSDGEEDFVFTDPLPPPIEVEQQTTAVPSPAESPASLILDEGHKSVCKDGLRAEPNKKLLALSAEVSLDSGVEEMDRSVGSDNQLETTGTVSTVSSTSTLSSEGGEIPDSCTLPPIPSTLASVATVVEGTTFSAERPPVPPKPKSKAVMSHVEMCRELLVKRNSEGALFPRPTALSPCISDNLQERSGETRVSAKLGSGSGTEQGASCAGKSHANDAGASIISELSARLQQLSNRRAASVTTSVKTSETTSTFVETSPSLRLPDGTINTTCHKPAKSPGKHSLCRSSTVGPSSSSTNTSLPQLPNLHPGSLTSAASVPNIAAVASVGQDVRFSPVSPRFSRGYGTVPPLAVSSASQCRGAAFIPRSSAGIFGGLSTSVRPSSPALIHSSTFSFTTSPASHDDEFSLYSDTGDYSNLVNSYNECYSINNPSTTTPSTPISPSPSLSRSTFSFPSLPSTTQPPLASGQVPERRLTLRPLRSRSVSPAPGRLLSRAPIRPISPCPTRRPPPSPDLHSPSSPLSWPPIPSDKPFTRKPLASWSKFDVADWLDSLNMGDHRCAFLENEIDGSHLPALQKEELLELGVTRVGHRMNIERALRLLLER</sequence>
<dbReference type="SMART" id="SM00228">
    <property type="entry name" value="PDZ"/>
    <property type="match status" value="1"/>
</dbReference>
<feature type="region of interest" description="Disordered" evidence="3">
    <location>
        <begin position="1069"/>
        <end position="1166"/>
    </location>
</feature>
<dbReference type="GO" id="GO:0035255">
    <property type="term" value="F:ionotropic glutamate receptor binding"/>
    <property type="evidence" value="ECO:0007669"/>
    <property type="project" value="TreeGrafter"/>
</dbReference>
<protein>
    <recommendedName>
        <fullName evidence="8">SH3 and multiple ankyrin repeat domains protein 2</fullName>
    </recommendedName>
</protein>
<feature type="compositionally biased region" description="Basic residues" evidence="3">
    <location>
        <begin position="914"/>
        <end position="924"/>
    </location>
</feature>
<feature type="domain" description="PDZ" evidence="5">
    <location>
        <begin position="45"/>
        <end position="101"/>
    </location>
</feature>
<dbReference type="Gene3D" id="1.10.150.50">
    <property type="entry name" value="Transcription Factor, Ets-1"/>
    <property type="match status" value="1"/>
</dbReference>
<dbReference type="AlphaFoldDB" id="A0A8C4NCB5"/>
<dbReference type="OMA" id="AMGSACC"/>
<dbReference type="InterPro" id="IPR001478">
    <property type="entry name" value="PDZ"/>
</dbReference>
<dbReference type="InterPro" id="IPR051569">
    <property type="entry name" value="SHANK"/>
</dbReference>
<keyword evidence="7" id="KW-1185">Reference proteome</keyword>
<dbReference type="Pfam" id="PF17820">
    <property type="entry name" value="PDZ_6"/>
    <property type="match status" value="1"/>
</dbReference>
<dbReference type="PANTHER" id="PTHR24135:SF28">
    <property type="entry name" value="LD13733P"/>
    <property type="match status" value="1"/>
</dbReference>
<dbReference type="Gene3D" id="2.30.42.10">
    <property type="match status" value="1"/>
</dbReference>
<feature type="compositionally biased region" description="Pro residues" evidence="3">
    <location>
        <begin position="626"/>
        <end position="635"/>
    </location>
</feature>
<dbReference type="FunFam" id="1.10.150.50:FF:000006">
    <property type="entry name" value="SH3 and multiple ankyrin repeat domains protein 2"/>
    <property type="match status" value="1"/>
</dbReference>
<evidence type="ECO:0000256" key="1">
    <source>
        <dbReference type="ARBA" id="ARBA00023018"/>
    </source>
</evidence>
<feature type="region of interest" description="Disordered" evidence="3">
    <location>
        <begin position="201"/>
        <end position="256"/>
    </location>
</feature>
<dbReference type="Ensembl" id="ENSEBUT00000005991.1">
    <property type="protein sequence ID" value="ENSEBUP00000005552.1"/>
    <property type="gene ID" value="ENSEBUG00000003765.1"/>
</dbReference>
<dbReference type="Proteomes" id="UP000694388">
    <property type="component" value="Unplaced"/>
</dbReference>
<feature type="compositionally biased region" description="Low complexity" evidence="3">
    <location>
        <begin position="726"/>
        <end position="746"/>
    </location>
</feature>
<dbReference type="GeneTree" id="ENSGT00940000153561"/>
<dbReference type="PANTHER" id="PTHR24135">
    <property type="entry name" value="SH3 AND MULTIPLE ANKYRIN REPEAT DOMAINS PROTEIN"/>
    <property type="match status" value="1"/>
</dbReference>
<feature type="compositionally biased region" description="Low complexity" evidence="3">
    <location>
        <begin position="1069"/>
        <end position="1102"/>
    </location>
</feature>
<feature type="domain" description="SAM" evidence="4">
    <location>
        <begin position="1179"/>
        <end position="1242"/>
    </location>
</feature>
<evidence type="ECO:0000313" key="6">
    <source>
        <dbReference type="Ensembl" id="ENSEBUP00000005544.1"/>
    </source>
</evidence>
<dbReference type="InterPro" id="IPR013761">
    <property type="entry name" value="SAM/pointed_sf"/>
</dbReference>
<dbReference type="PROSITE" id="PS50106">
    <property type="entry name" value="PDZ"/>
    <property type="match status" value="1"/>
</dbReference>
<dbReference type="InterPro" id="IPR041489">
    <property type="entry name" value="PDZ_6"/>
</dbReference>
<feature type="compositionally biased region" description="Low complexity" evidence="3">
    <location>
        <begin position="927"/>
        <end position="940"/>
    </location>
</feature>
<reference evidence="6" key="1">
    <citation type="submission" date="2025-05" db="UniProtKB">
        <authorList>
            <consortium name="Ensembl"/>
        </authorList>
    </citation>
    <scope>IDENTIFICATION</scope>
</reference>
<feature type="region of interest" description="Disordered" evidence="3">
    <location>
        <begin position="827"/>
        <end position="854"/>
    </location>
</feature>
<evidence type="ECO:0008006" key="8">
    <source>
        <dbReference type="Google" id="ProtNLM"/>
    </source>
</evidence>
<dbReference type="CDD" id="cd06746">
    <property type="entry name" value="PDZ_SHANK1_3-like"/>
    <property type="match status" value="1"/>
</dbReference>
<feature type="region of interest" description="Disordered" evidence="3">
    <location>
        <begin position="716"/>
        <end position="751"/>
    </location>
</feature>
<feature type="compositionally biased region" description="Low complexity" evidence="3">
    <location>
        <begin position="204"/>
        <end position="222"/>
    </location>
</feature>
<keyword evidence="1" id="KW-0770">Synapse</keyword>
<feature type="region of interest" description="Disordered" evidence="3">
    <location>
        <begin position="519"/>
        <end position="538"/>
    </location>
</feature>
<dbReference type="Pfam" id="PF00536">
    <property type="entry name" value="SAM_1"/>
    <property type="match status" value="1"/>
</dbReference>
<dbReference type="GO" id="GO:0043197">
    <property type="term" value="C:dendritic spine"/>
    <property type="evidence" value="ECO:0007669"/>
    <property type="project" value="TreeGrafter"/>
</dbReference>
<feature type="compositionally biased region" description="Pro residues" evidence="3">
    <location>
        <begin position="223"/>
        <end position="239"/>
    </location>
</feature>
<dbReference type="SMART" id="SM00454">
    <property type="entry name" value="SAM"/>
    <property type="match status" value="1"/>
</dbReference>
<dbReference type="InterPro" id="IPR001660">
    <property type="entry name" value="SAM"/>
</dbReference>
<dbReference type="InterPro" id="IPR036034">
    <property type="entry name" value="PDZ_sf"/>
</dbReference>
<feature type="region of interest" description="Disordered" evidence="3">
    <location>
        <begin position="892"/>
        <end position="948"/>
    </location>
</feature>
<evidence type="ECO:0000259" key="4">
    <source>
        <dbReference type="PROSITE" id="PS50105"/>
    </source>
</evidence>
<comment type="subcellular location">
    <subcellularLocation>
        <location evidence="2">Postsynaptic density</location>
    </subcellularLocation>
</comment>
<feature type="region of interest" description="Disordered" evidence="3">
    <location>
        <begin position="622"/>
        <end position="644"/>
    </location>
</feature>
<feature type="compositionally biased region" description="Pro residues" evidence="3">
    <location>
        <begin position="1138"/>
        <end position="1151"/>
    </location>
</feature>
<dbReference type="Ensembl" id="ENSEBUT00000005984.1">
    <property type="protein sequence ID" value="ENSEBUP00000005544.1"/>
    <property type="gene ID" value="ENSEBUG00000003765.1"/>
</dbReference>
<dbReference type="GO" id="GO:0045211">
    <property type="term" value="C:postsynaptic membrane"/>
    <property type="evidence" value="ECO:0007669"/>
    <property type="project" value="TreeGrafter"/>
</dbReference>
<dbReference type="GO" id="GO:0030160">
    <property type="term" value="F:synaptic receptor adaptor activity"/>
    <property type="evidence" value="ECO:0007669"/>
    <property type="project" value="TreeGrafter"/>
</dbReference>
<dbReference type="CDD" id="cd09506">
    <property type="entry name" value="SAM_Shank1_2_3"/>
    <property type="match status" value="1"/>
</dbReference>
<evidence type="ECO:0000256" key="3">
    <source>
        <dbReference type="SAM" id="MobiDB-lite"/>
    </source>
</evidence>
<proteinExistence type="predicted"/>
<name>A0A8C4NCB5_EPTBU</name>
<feature type="region of interest" description="Disordered" evidence="3">
    <location>
        <begin position="122"/>
        <end position="147"/>
    </location>
</feature>
<evidence type="ECO:0000256" key="2">
    <source>
        <dbReference type="ARBA" id="ARBA00034105"/>
    </source>
</evidence>
<evidence type="ECO:0000259" key="5">
    <source>
        <dbReference type="PROSITE" id="PS50106"/>
    </source>
</evidence>
<dbReference type="GO" id="GO:0014069">
    <property type="term" value="C:postsynaptic density"/>
    <property type="evidence" value="ECO:0007669"/>
    <property type="project" value="UniProtKB-SubCell"/>
</dbReference>
<organism evidence="6 7">
    <name type="scientific">Eptatretus burgeri</name>
    <name type="common">Inshore hagfish</name>
    <dbReference type="NCBI Taxonomy" id="7764"/>
    <lineage>
        <taxon>Eukaryota</taxon>
        <taxon>Metazoa</taxon>
        <taxon>Chordata</taxon>
        <taxon>Craniata</taxon>
        <taxon>Vertebrata</taxon>
        <taxon>Cyclostomata</taxon>
        <taxon>Myxini</taxon>
        <taxon>Myxiniformes</taxon>
        <taxon>Myxinidae</taxon>
        <taxon>Eptatretinae</taxon>
        <taxon>Eptatretus</taxon>
    </lineage>
</organism>
<accession>A0A8C4NCB5</accession>
<evidence type="ECO:0000313" key="7">
    <source>
        <dbReference type="Proteomes" id="UP000694388"/>
    </source>
</evidence>
<dbReference type="PROSITE" id="PS50105">
    <property type="entry name" value="SAM_DOMAIN"/>
    <property type="match status" value="1"/>
</dbReference>
<feature type="compositionally biased region" description="Low complexity" evidence="3">
    <location>
        <begin position="1115"/>
        <end position="1125"/>
    </location>
</feature>